<proteinExistence type="predicted"/>
<name>G7J819_MEDTR</name>
<dbReference type="STRING" id="3880.G7J819"/>
<evidence type="ECO:0000313" key="2">
    <source>
        <dbReference type="EnsemblPlants" id="AES71716"/>
    </source>
</evidence>
<keyword evidence="1" id="KW-0812">Transmembrane</keyword>
<keyword evidence="3" id="KW-1185">Reference proteome</keyword>
<protein>
    <submittedName>
        <fullName evidence="1">Transmembrane protein, putative</fullName>
    </submittedName>
</protein>
<sequence length="105" mass="12148">MKSVKMTRIRTIAKYDYVHQAQNLLHYGHQTPPTYDISELPLSLVVLLKDNYAHVDFIAAVNAKQVVYDPMILQLLLCFKYIYYLSINNIGLVNPCTQLVVIMFK</sequence>
<accession>G7J819</accession>
<dbReference type="AlphaFoldDB" id="G7J819"/>
<reference evidence="1 3" key="2">
    <citation type="journal article" date="2014" name="BMC Genomics">
        <title>An improved genome release (version Mt4.0) for the model legume Medicago truncatula.</title>
        <authorList>
            <person name="Tang H."/>
            <person name="Krishnakumar V."/>
            <person name="Bidwell S."/>
            <person name="Rosen B."/>
            <person name="Chan A."/>
            <person name="Zhou S."/>
            <person name="Gentzbittel L."/>
            <person name="Childs K.L."/>
            <person name="Yandell M."/>
            <person name="Gundlach H."/>
            <person name="Mayer K.F."/>
            <person name="Schwartz D.C."/>
            <person name="Town C.D."/>
        </authorList>
    </citation>
    <scope>GENOME REANNOTATION</scope>
    <source>
        <strain evidence="2 3">cv. Jemalong A17</strain>
    </source>
</reference>
<organism evidence="1 3">
    <name type="scientific">Medicago truncatula</name>
    <name type="common">Barrel medic</name>
    <name type="synonym">Medicago tribuloides</name>
    <dbReference type="NCBI Taxonomy" id="3880"/>
    <lineage>
        <taxon>Eukaryota</taxon>
        <taxon>Viridiplantae</taxon>
        <taxon>Streptophyta</taxon>
        <taxon>Embryophyta</taxon>
        <taxon>Tracheophyta</taxon>
        <taxon>Spermatophyta</taxon>
        <taxon>Magnoliopsida</taxon>
        <taxon>eudicotyledons</taxon>
        <taxon>Gunneridae</taxon>
        <taxon>Pentapetalae</taxon>
        <taxon>rosids</taxon>
        <taxon>fabids</taxon>
        <taxon>Fabales</taxon>
        <taxon>Fabaceae</taxon>
        <taxon>Papilionoideae</taxon>
        <taxon>50 kb inversion clade</taxon>
        <taxon>NPAAA clade</taxon>
        <taxon>Hologalegina</taxon>
        <taxon>IRL clade</taxon>
        <taxon>Trifolieae</taxon>
        <taxon>Medicago</taxon>
    </lineage>
</organism>
<keyword evidence="1" id="KW-0472">Membrane</keyword>
<reference evidence="2" key="3">
    <citation type="submission" date="2015-04" db="UniProtKB">
        <authorList>
            <consortium name="EnsemblPlants"/>
        </authorList>
    </citation>
    <scope>IDENTIFICATION</scope>
    <source>
        <strain evidence="2">cv. Jemalong A17</strain>
    </source>
</reference>
<dbReference type="Proteomes" id="UP000002051">
    <property type="component" value="Chromosome 3"/>
</dbReference>
<dbReference type="EnsemblPlants" id="AES71716">
    <property type="protein sequence ID" value="AES71716"/>
    <property type="gene ID" value="MTR_3g081000"/>
</dbReference>
<reference evidence="1 3" key="1">
    <citation type="journal article" date="2011" name="Nature">
        <title>The Medicago genome provides insight into the evolution of rhizobial symbioses.</title>
        <authorList>
            <person name="Young N.D."/>
            <person name="Debelle F."/>
            <person name="Oldroyd G.E."/>
            <person name="Geurts R."/>
            <person name="Cannon S.B."/>
            <person name="Udvardi M.K."/>
            <person name="Benedito V.A."/>
            <person name="Mayer K.F."/>
            <person name="Gouzy J."/>
            <person name="Schoof H."/>
            <person name="Van de Peer Y."/>
            <person name="Proost S."/>
            <person name="Cook D.R."/>
            <person name="Meyers B.C."/>
            <person name="Spannagl M."/>
            <person name="Cheung F."/>
            <person name="De Mita S."/>
            <person name="Krishnakumar V."/>
            <person name="Gundlach H."/>
            <person name="Zhou S."/>
            <person name="Mudge J."/>
            <person name="Bharti A.K."/>
            <person name="Murray J.D."/>
            <person name="Naoumkina M.A."/>
            <person name="Rosen B."/>
            <person name="Silverstein K.A."/>
            <person name="Tang H."/>
            <person name="Rombauts S."/>
            <person name="Zhao P.X."/>
            <person name="Zhou P."/>
            <person name="Barbe V."/>
            <person name="Bardou P."/>
            <person name="Bechner M."/>
            <person name="Bellec A."/>
            <person name="Berger A."/>
            <person name="Berges H."/>
            <person name="Bidwell S."/>
            <person name="Bisseling T."/>
            <person name="Choisne N."/>
            <person name="Couloux A."/>
            <person name="Denny R."/>
            <person name="Deshpande S."/>
            <person name="Dai X."/>
            <person name="Doyle J.J."/>
            <person name="Dudez A.M."/>
            <person name="Farmer A.D."/>
            <person name="Fouteau S."/>
            <person name="Franken C."/>
            <person name="Gibelin C."/>
            <person name="Gish J."/>
            <person name="Goldstein S."/>
            <person name="Gonzalez A.J."/>
            <person name="Green P.J."/>
            <person name="Hallab A."/>
            <person name="Hartog M."/>
            <person name="Hua A."/>
            <person name="Humphray S.J."/>
            <person name="Jeong D.H."/>
            <person name="Jing Y."/>
            <person name="Jocker A."/>
            <person name="Kenton S.M."/>
            <person name="Kim D.J."/>
            <person name="Klee K."/>
            <person name="Lai H."/>
            <person name="Lang C."/>
            <person name="Lin S."/>
            <person name="Macmil S.L."/>
            <person name="Magdelenat G."/>
            <person name="Matthews L."/>
            <person name="McCorrison J."/>
            <person name="Monaghan E.L."/>
            <person name="Mun J.H."/>
            <person name="Najar F.Z."/>
            <person name="Nicholson C."/>
            <person name="Noirot C."/>
            <person name="O'Bleness M."/>
            <person name="Paule C.R."/>
            <person name="Poulain J."/>
            <person name="Prion F."/>
            <person name="Qin B."/>
            <person name="Qu C."/>
            <person name="Retzel E.F."/>
            <person name="Riddle C."/>
            <person name="Sallet E."/>
            <person name="Samain S."/>
            <person name="Samson N."/>
            <person name="Sanders I."/>
            <person name="Saurat O."/>
            <person name="Scarpelli C."/>
            <person name="Schiex T."/>
            <person name="Segurens B."/>
            <person name="Severin A.J."/>
            <person name="Sherrier D.J."/>
            <person name="Shi R."/>
            <person name="Sims S."/>
            <person name="Singer S.R."/>
            <person name="Sinharoy S."/>
            <person name="Sterck L."/>
            <person name="Viollet A."/>
            <person name="Wang B.B."/>
            <person name="Wang K."/>
            <person name="Wang M."/>
            <person name="Wang X."/>
            <person name="Warfsmann J."/>
            <person name="Weissenbach J."/>
            <person name="White D.D."/>
            <person name="White J.D."/>
            <person name="Wiley G.B."/>
            <person name="Wincker P."/>
            <person name="Xing Y."/>
            <person name="Yang L."/>
            <person name="Yao Z."/>
            <person name="Ying F."/>
            <person name="Zhai J."/>
            <person name="Zhou L."/>
            <person name="Zuber A."/>
            <person name="Denarie J."/>
            <person name="Dixon R.A."/>
            <person name="May G.D."/>
            <person name="Schwartz D.C."/>
            <person name="Rogers J."/>
            <person name="Quetier F."/>
            <person name="Town C.D."/>
            <person name="Roe B.A."/>
        </authorList>
    </citation>
    <scope>NUCLEOTIDE SEQUENCE [LARGE SCALE GENOMIC DNA]</scope>
    <source>
        <strain evidence="1">A17</strain>
        <strain evidence="2 3">cv. Jemalong A17</strain>
    </source>
</reference>
<dbReference type="HOGENOM" id="CLU_2240574_0_0_1"/>
<dbReference type="Gene3D" id="3.40.50.1820">
    <property type="entry name" value="alpha/beta hydrolase"/>
    <property type="match status" value="1"/>
</dbReference>
<evidence type="ECO:0000313" key="3">
    <source>
        <dbReference type="Proteomes" id="UP000002051"/>
    </source>
</evidence>
<dbReference type="PaxDb" id="3880-AES71716"/>
<gene>
    <name evidence="1" type="ordered locus">MTR_3g081000</name>
</gene>
<dbReference type="InterPro" id="IPR029058">
    <property type="entry name" value="AB_hydrolase_fold"/>
</dbReference>
<evidence type="ECO:0000313" key="1">
    <source>
        <dbReference type="EMBL" id="AES71716.1"/>
    </source>
</evidence>
<dbReference type="EMBL" id="CM001219">
    <property type="protein sequence ID" value="AES71716.1"/>
    <property type="molecule type" value="Genomic_DNA"/>
</dbReference>